<dbReference type="PROSITE" id="PS50943">
    <property type="entry name" value="HTH_CROC1"/>
    <property type="match status" value="1"/>
</dbReference>
<dbReference type="Gene3D" id="1.10.260.40">
    <property type="entry name" value="lambda repressor-like DNA-binding domains"/>
    <property type="match status" value="1"/>
</dbReference>
<protein>
    <submittedName>
        <fullName evidence="2">XRE family transcriptional regulator</fullName>
    </submittedName>
</protein>
<sequence>MQPQADDVNPRSTPMAGNGGIARLFFGKELQIHRERHNLTRASLAKSLYVSESLIKQWEKGRRIPTPDHLSRLEELFKTDGILTRIREELVTTAIPLEWFGRWPEIENRATTLWSVHAHVFPGLLQTEEYARAVLHAGNHLADIDELVSARMERQQVLAKEDPPMIVALIIESALRYGIGGPKVAHDQLVHMVELSERDDVIIQVIPNSVPACARFTGPFVIANFDGGDDVAYVDNAIAGEVIEDAESLVRLRRIFDTLRAAALSQNESIELVQKVAREWIS</sequence>
<evidence type="ECO:0000313" key="3">
    <source>
        <dbReference type="Proteomes" id="UP000253094"/>
    </source>
</evidence>
<dbReference type="SUPFAM" id="SSF47413">
    <property type="entry name" value="lambda repressor-like DNA-binding domains"/>
    <property type="match status" value="1"/>
</dbReference>
<dbReference type="Pfam" id="PF19054">
    <property type="entry name" value="DUF5753"/>
    <property type="match status" value="1"/>
</dbReference>
<feature type="domain" description="HTH cro/C1-type" evidence="1">
    <location>
        <begin position="30"/>
        <end position="83"/>
    </location>
</feature>
<dbReference type="GO" id="GO:0003677">
    <property type="term" value="F:DNA binding"/>
    <property type="evidence" value="ECO:0007669"/>
    <property type="project" value="InterPro"/>
</dbReference>
<dbReference type="EMBL" id="QOIL01000006">
    <property type="protein sequence ID" value="RCG30808.1"/>
    <property type="molecule type" value="Genomic_DNA"/>
</dbReference>
<dbReference type="InterPro" id="IPR001387">
    <property type="entry name" value="Cro/C1-type_HTH"/>
</dbReference>
<evidence type="ECO:0000259" key="1">
    <source>
        <dbReference type="PROSITE" id="PS50943"/>
    </source>
</evidence>
<dbReference type="AlphaFoldDB" id="A0A367FK90"/>
<organism evidence="2 3">
    <name type="scientific">Sphaerisporangium album</name>
    <dbReference type="NCBI Taxonomy" id="509200"/>
    <lineage>
        <taxon>Bacteria</taxon>
        <taxon>Bacillati</taxon>
        <taxon>Actinomycetota</taxon>
        <taxon>Actinomycetes</taxon>
        <taxon>Streptosporangiales</taxon>
        <taxon>Streptosporangiaceae</taxon>
        <taxon>Sphaerisporangium</taxon>
    </lineage>
</organism>
<dbReference type="OrthoDB" id="3466567at2"/>
<dbReference type="Proteomes" id="UP000253094">
    <property type="component" value="Unassembled WGS sequence"/>
</dbReference>
<dbReference type="InterPro" id="IPR043917">
    <property type="entry name" value="DUF5753"/>
</dbReference>
<dbReference type="SMART" id="SM00530">
    <property type="entry name" value="HTH_XRE"/>
    <property type="match status" value="1"/>
</dbReference>
<dbReference type="CDD" id="cd00093">
    <property type="entry name" value="HTH_XRE"/>
    <property type="match status" value="1"/>
</dbReference>
<gene>
    <name evidence="2" type="ORF">DQ384_12550</name>
</gene>
<accession>A0A367FK90</accession>
<keyword evidence="3" id="KW-1185">Reference proteome</keyword>
<name>A0A367FK90_9ACTN</name>
<comment type="caution">
    <text evidence="2">The sequence shown here is derived from an EMBL/GenBank/DDBJ whole genome shotgun (WGS) entry which is preliminary data.</text>
</comment>
<dbReference type="Pfam" id="PF01381">
    <property type="entry name" value="HTH_3"/>
    <property type="match status" value="1"/>
</dbReference>
<reference evidence="2 3" key="1">
    <citation type="submission" date="2018-06" db="EMBL/GenBank/DDBJ databases">
        <title>Sphaerisporangium craniellae sp. nov., isolated from a marine sponge in the South China Sea.</title>
        <authorList>
            <person name="Li L."/>
        </authorList>
    </citation>
    <scope>NUCLEOTIDE SEQUENCE [LARGE SCALE GENOMIC DNA]</scope>
    <source>
        <strain evidence="2 3">CCTCC AA 208026</strain>
    </source>
</reference>
<evidence type="ECO:0000313" key="2">
    <source>
        <dbReference type="EMBL" id="RCG30808.1"/>
    </source>
</evidence>
<proteinExistence type="predicted"/>
<dbReference type="InterPro" id="IPR010982">
    <property type="entry name" value="Lambda_DNA-bd_dom_sf"/>
</dbReference>